<dbReference type="Proteomes" id="UP001152797">
    <property type="component" value="Unassembled WGS sequence"/>
</dbReference>
<gene>
    <name evidence="4" type="ORF">C1SCF055_LOCUS44022</name>
</gene>
<dbReference type="GO" id="GO:0016020">
    <property type="term" value="C:membrane"/>
    <property type="evidence" value="ECO:0007669"/>
    <property type="project" value="TreeGrafter"/>
</dbReference>
<comment type="caution">
    <text evidence="4">The sequence shown here is derived from an EMBL/GenBank/DDBJ whole genome shotgun (WGS) entry which is preliminary data.</text>
</comment>
<evidence type="ECO:0000313" key="5">
    <source>
        <dbReference type="EMBL" id="CAL1172902.1"/>
    </source>
</evidence>
<evidence type="ECO:0000256" key="2">
    <source>
        <dbReference type="SAM" id="Phobius"/>
    </source>
</evidence>
<keyword evidence="2" id="KW-0812">Transmembrane</keyword>
<sequence>MEAHPDYFDNVASSNLECCDQLCSSVACNKSYGVPLSKRDALGSTQQECCKPLCSKHVCMGSWATDPKKKNQAGSSNEECCTPSCAALACDSSKGYKYRLERHDRAQPAKNPEDFCCETTCAFFKDQCGRGQGMDEADEVKMKQSATATDFRGKCCEPVCSGVTCPAGYLHHPTKTSYLVSKAHGCCLPTCKAFKCSPGWVKNSVAEPFVSASLRDKDCCLETCALHNCGAGWFNSTQKSKLSKVAASDKACCDSSCQGYQCPAGQVLRSGAMNISSLNADACCESRGLSDSESVQSDLDESTTGSADGALPMQDSNVRQKDPPTSLSYKAKDPDSFADFSIVDDSPKKDSDQPLSSSREPTDAEKKVLRQFRHHWTEQRAEIERVARHRELEELLERTHEQMRKDTLRIDALPANRYGTDTRLPHFNKDEHVPVLALINPFAGAMAGSDILSIARQTPYYQDRFFNIIDVVRDQRRGGLLDLLRRELCAAKAEAKALGHRPRVISGGGDGTASFTLFMIFAALRADDSRADEGLQDTGNGFIWTDQEMADFFPALAQMPLGSANDFGRTLGWGRKYPGDAESRFKLDWRRHAKDALMNWIEAAISPESSVVNFDIFGIVPEPGQDRCDFKLCELGGHRGMDPKVQLEGGAKHLMMKEAGLPVPLFACLYFSAGFGAYMTARFQMNRRKSPIRNKVEYLRQAAGILMETVPPQLHTGLDKVQIFCGEERYFPPRSEDGSGGERYREVGFLNINWQAGMFNGAERAPLGARICSTREPAKFNDGMMDMYRGKFKSVLKNPGFVYQTDKREEGLTLTYSGERGTGIFFQWDGESRFAFSPSGDDFHIHIRKILNIPVVLGPNYDPRVTGEPENGLPVKFSFSGRSDEERRSFAQRVLKGVQGQLNEELLATNEEMHSIGLHLEAEHLPPG</sequence>
<dbReference type="GO" id="GO:0004143">
    <property type="term" value="F:ATP-dependent diacylglycerol kinase activity"/>
    <property type="evidence" value="ECO:0007669"/>
    <property type="project" value="InterPro"/>
</dbReference>
<feature type="domain" description="DAGKc" evidence="3">
    <location>
        <begin position="430"/>
        <end position="616"/>
    </location>
</feature>
<dbReference type="InterPro" id="IPR017438">
    <property type="entry name" value="ATP-NAD_kinase_N"/>
</dbReference>
<dbReference type="Pfam" id="PF00781">
    <property type="entry name" value="DAGK_cat"/>
    <property type="match status" value="1"/>
</dbReference>
<evidence type="ECO:0000256" key="1">
    <source>
        <dbReference type="SAM" id="MobiDB-lite"/>
    </source>
</evidence>
<reference evidence="4" key="1">
    <citation type="submission" date="2022-10" db="EMBL/GenBank/DDBJ databases">
        <authorList>
            <person name="Chen Y."/>
            <person name="Dougan E. K."/>
            <person name="Chan C."/>
            <person name="Rhodes N."/>
            <person name="Thang M."/>
        </authorList>
    </citation>
    <scope>NUCLEOTIDE SEQUENCE</scope>
</reference>
<dbReference type="InterPro" id="IPR037607">
    <property type="entry name" value="DGK"/>
</dbReference>
<dbReference type="OrthoDB" id="414689at2759"/>
<dbReference type="GO" id="GO:0007165">
    <property type="term" value="P:signal transduction"/>
    <property type="evidence" value="ECO:0007669"/>
    <property type="project" value="InterPro"/>
</dbReference>
<evidence type="ECO:0000313" key="6">
    <source>
        <dbReference type="EMBL" id="CAL4806839.1"/>
    </source>
</evidence>
<keyword evidence="7" id="KW-1185">Reference proteome</keyword>
<proteinExistence type="predicted"/>
<dbReference type="PROSITE" id="PS50146">
    <property type="entry name" value="DAGK"/>
    <property type="match status" value="1"/>
</dbReference>
<evidence type="ECO:0000259" key="3">
    <source>
        <dbReference type="PROSITE" id="PS50146"/>
    </source>
</evidence>
<accession>A0A9P1GR54</accession>
<feature type="transmembrane region" description="Helical" evidence="2">
    <location>
        <begin position="661"/>
        <end position="681"/>
    </location>
</feature>
<dbReference type="Gene3D" id="3.40.50.10330">
    <property type="entry name" value="Probable inorganic polyphosphate/atp-NAD kinase, domain 1"/>
    <property type="match status" value="1"/>
</dbReference>
<feature type="region of interest" description="Disordered" evidence="1">
    <location>
        <begin position="294"/>
        <end position="367"/>
    </location>
</feature>
<dbReference type="InterPro" id="IPR016064">
    <property type="entry name" value="NAD/diacylglycerol_kinase_sf"/>
</dbReference>
<keyword evidence="2" id="KW-1133">Transmembrane helix</keyword>
<dbReference type="PANTHER" id="PTHR11255">
    <property type="entry name" value="DIACYLGLYCEROL KINASE"/>
    <property type="match status" value="1"/>
</dbReference>
<name>A0A9P1GR54_9DINO</name>
<dbReference type="EMBL" id="CAMXCT010006756">
    <property type="protein sequence ID" value="CAI4019527.1"/>
    <property type="molecule type" value="Genomic_DNA"/>
</dbReference>
<dbReference type="SUPFAM" id="SSF111331">
    <property type="entry name" value="NAD kinase/diacylglycerol kinase-like"/>
    <property type="match status" value="1"/>
</dbReference>
<evidence type="ECO:0000313" key="4">
    <source>
        <dbReference type="EMBL" id="CAI4019527.1"/>
    </source>
</evidence>
<dbReference type="EMBL" id="CAMXCT030006756">
    <property type="protein sequence ID" value="CAL4806839.1"/>
    <property type="molecule type" value="Genomic_DNA"/>
</dbReference>
<reference evidence="5" key="2">
    <citation type="submission" date="2024-04" db="EMBL/GenBank/DDBJ databases">
        <authorList>
            <person name="Chen Y."/>
            <person name="Shah S."/>
            <person name="Dougan E. K."/>
            <person name="Thang M."/>
            <person name="Chan C."/>
        </authorList>
    </citation>
    <scope>NUCLEOTIDE SEQUENCE [LARGE SCALE GENOMIC DNA]</scope>
</reference>
<evidence type="ECO:0000313" key="7">
    <source>
        <dbReference type="Proteomes" id="UP001152797"/>
    </source>
</evidence>
<dbReference type="InterPro" id="IPR001206">
    <property type="entry name" value="Diacylglycerol_kinase_cat_dom"/>
</dbReference>
<protein>
    <submittedName>
        <fullName evidence="6">Protein-L-isoaspartate O-methyltransferase domain-containing protein 1</fullName>
    </submittedName>
</protein>
<organism evidence="4">
    <name type="scientific">Cladocopium goreaui</name>
    <dbReference type="NCBI Taxonomy" id="2562237"/>
    <lineage>
        <taxon>Eukaryota</taxon>
        <taxon>Sar</taxon>
        <taxon>Alveolata</taxon>
        <taxon>Dinophyceae</taxon>
        <taxon>Suessiales</taxon>
        <taxon>Symbiodiniaceae</taxon>
        <taxon>Cladocopium</taxon>
    </lineage>
</organism>
<dbReference type="AlphaFoldDB" id="A0A9P1GR54"/>
<feature type="compositionally biased region" description="Polar residues" evidence="1">
    <location>
        <begin position="294"/>
        <end position="306"/>
    </location>
</feature>
<dbReference type="EMBL" id="CAMXCT020006756">
    <property type="protein sequence ID" value="CAL1172902.1"/>
    <property type="molecule type" value="Genomic_DNA"/>
</dbReference>
<keyword evidence="2" id="KW-0472">Membrane</keyword>